<accession>R2RGF1</accession>
<keyword evidence="8" id="KW-1185">Reference proteome</keyword>
<sequence>MKGGDNEKMRKKRQLLLVLGTLVLFLVLMLNFFHSTDKKILAEDQTKETTTNPINSYFTWKNDWQKNNAVKVTSIRNENKTINPPTLYNRAIANAFSFDLLEGDTKPVLNSSAYTFGLVTPIEAIEWPVFQSVDPTVYYEYSNPSYWKGLPENVDGKFTSSKSNWPNVAHWSGWPNGQVKTTAYVVYPKGPTTNDWLSYTFSDEVPNNVTMEISTQVKVDDSYEKPVAPQVSWLWGLGWNIEIPQVVKAVFKDVDDPNGASISADEVLGYGGEMADSVVLKNKELVGYHFVSSQVVLGPTINSSSFGTGIREPSSFYYDEKTSSIKEPTADTSWTTTIDKQQKGIVFWYKKKAPAITLDKKVNQSSAMLGDELTYTLTMENKGDEALLKGTIKDSLPAGLAKPNRLLLGDKSLPEGTANSEGHYFTWNSATRELTVHVGTILENEKKQLTYETSITTGVSGEEMVNTAILTGENTTQKPQGQATVTIVDPWKVTFESNGGSSIPEQRVKDGELAQQPNDPSYPNKVFVGWFEDSPLTTQWNFTTPVTRDITLYAKWRSKIVDPNNGVDPLTPIDPKDESDKPTNPTREDLRIEYVSDFDFGTHKNTASKLALKSAGDHGKAANDTTKTVPSFVSIIDDRPNNNTTSWSLQAKASTFKDEKGEPLKGARLLLSDLNYADNGKERPWVTKDVVDLSGDYVPITDTLGKKIGNGTWSLAFGKLDSNQRSTGVTLDIAQGYGKKQAEYSTTIDWELVVEP</sequence>
<comment type="subcellular location">
    <subcellularLocation>
        <location evidence="1">Cell envelope</location>
    </subcellularLocation>
</comment>
<comment type="caution">
    <text evidence="5">The sequence shown here is derived from an EMBL/GenBank/DDBJ whole genome shotgun (WGS) entry which is preliminary data.</text>
</comment>
<reference evidence="5 7" key="1">
    <citation type="submission" date="2013-02" db="EMBL/GenBank/DDBJ databases">
        <title>The Genome Sequence of Enterococcus moraviensis BAA-383.</title>
        <authorList>
            <consortium name="The Broad Institute Genome Sequencing Platform"/>
            <consortium name="The Broad Institute Genome Sequencing Center for Infectious Disease"/>
            <person name="Earl A.M."/>
            <person name="Gilmore M.S."/>
            <person name="Lebreton F."/>
            <person name="Walker B."/>
            <person name="Young S.K."/>
            <person name="Zeng Q."/>
            <person name="Gargeya S."/>
            <person name="Fitzgerald M."/>
            <person name="Haas B."/>
            <person name="Abouelleil A."/>
            <person name="Alvarado L."/>
            <person name="Arachchi H.M."/>
            <person name="Berlin A.M."/>
            <person name="Chapman S.B."/>
            <person name="Dewar J."/>
            <person name="Goldberg J."/>
            <person name="Griggs A."/>
            <person name="Gujja S."/>
            <person name="Hansen M."/>
            <person name="Howarth C."/>
            <person name="Imamovic A."/>
            <person name="Larimer J."/>
            <person name="McCowan C."/>
            <person name="Murphy C."/>
            <person name="Neiman D."/>
            <person name="Pearson M."/>
            <person name="Priest M."/>
            <person name="Roberts A."/>
            <person name="Saif S."/>
            <person name="Shea T."/>
            <person name="Sisk P."/>
            <person name="Sykes S."/>
            <person name="Wortman J."/>
            <person name="Nusbaum C."/>
            <person name="Birren B."/>
        </authorList>
    </citation>
    <scope>NUCLEOTIDE SEQUENCE [LARGE SCALE GENOMIC DNA]</scope>
    <source>
        <strain evidence="5 7">ATCC BAA-383</strain>
    </source>
</reference>
<dbReference type="PATRIC" id="fig|1158609.3.peg.78"/>
<evidence type="ECO:0000259" key="4">
    <source>
        <dbReference type="Pfam" id="PF13731"/>
    </source>
</evidence>
<organism evidence="5 7">
    <name type="scientific">Enterococcus moraviensis ATCC BAA-383</name>
    <dbReference type="NCBI Taxonomy" id="1158609"/>
    <lineage>
        <taxon>Bacteria</taxon>
        <taxon>Bacillati</taxon>
        <taxon>Bacillota</taxon>
        <taxon>Bacilli</taxon>
        <taxon>Lactobacillales</taxon>
        <taxon>Enterococcaceae</taxon>
        <taxon>Enterococcus</taxon>
    </lineage>
</organism>
<dbReference type="NCBIfam" id="TIGR02543">
    <property type="entry name" value="List_Bact_rpt"/>
    <property type="match status" value="1"/>
</dbReference>
<proteinExistence type="predicted"/>
<name>R2RGF1_9ENTE</name>
<evidence type="ECO:0000313" key="5">
    <source>
        <dbReference type="EMBL" id="EOI06746.1"/>
    </source>
</evidence>
<protein>
    <recommendedName>
        <fullName evidence="9">WxL domain-containing protein</fullName>
    </recommendedName>
</protein>
<dbReference type="NCBIfam" id="TIGR01451">
    <property type="entry name" value="B_ant_repeat"/>
    <property type="match status" value="1"/>
</dbReference>
<dbReference type="Proteomes" id="UP000014157">
    <property type="component" value="Unassembled WGS sequence"/>
</dbReference>
<dbReference type="InterPro" id="IPR001434">
    <property type="entry name" value="OmcB-like_DUF11"/>
</dbReference>
<gene>
    <name evidence="6" type="ORF">I586_02817</name>
    <name evidence="5" type="ORF">UAY_00088</name>
</gene>
<dbReference type="Gene3D" id="2.60.40.4270">
    <property type="entry name" value="Listeria-Bacteroides repeat domain"/>
    <property type="match status" value="1"/>
</dbReference>
<dbReference type="EMBL" id="ASWB01000004">
    <property type="protein sequence ID" value="EOT65083.1"/>
    <property type="molecule type" value="Genomic_DNA"/>
</dbReference>
<dbReference type="InterPro" id="IPR013378">
    <property type="entry name" value="InlB-like_B-rpt"/>
</dbReference>
<evidence type="ECO:0000256" key="1">
    <source>
        <dbReference type="ARBA" id="ARBA00004196"/>
    </source>
</evidence>
<evidence type="ECO:0000313" key="8">
    <source>
        <dbReference type="Proteomes" id="UP000014157"/>
    </source>
</evidence>
<dbReference type="Proteomes" id="UP000013781">
    <property type="component" value="Unassembled WGS sequence"/>
</dbReference>
<dbReference type="Pfam" id="PF13731">
    <property type="entry name" value="WxL"/>
    <property type="match status" value="1"/>
</dbReference>
<dbReference type="Pfam" id="PF09479">
    <property type="entry name" value="Flg_new"/>
    <property type="match status" value="1"/>
</dbReference>
<evidence type="ECO:0000259" key="3">
    <source>
        <dbReference type="Pfam" id="PF01345"/>
    </source>
</evidence>
<feature type="domain" description="DUF11" evidence="3">
    <location>
        <begin position="357"/>
        <end position="475"/>
    </location>
</feature>
<dbReference type="InterPro" id="IPR027994">
    <property type="entry name" value="WxL_dom"/>
</dbReference>
<dbReference type="eggNOG" id="COG3291">
    <property type="taxonomic scope" value="Bacteria"/>
</dbReference>
<dbReference type="EMBL" id="AJAS01000002">
    <property type="protein sequence ID" value="EOI06746.1"/>
    <property type="molecule type" value="Genomic_DNA"/>
</dbReference>
<evidence type="ECO:0000313" key="6">
    <source>
        <dbReference type="EMBL" id="EOT65083.1"/>
    </source>
</evidence>
<dbReference type="Gene3D" id="2.60.40.740">
    <property type="match status" value="1"/>
</dbReference>
<dbReference type="InterPro" id="IPR047589">
    <property type="entry name" value="DUF11_rpt"/>
</dbReference>
<reference evidence="6 8" key="2">
    <citation type="submission" date="2013-03" db="EMBL/GenBank/DDBJ databases">
        <title>The Genome Sequence of Enterococcus moraviensis BAA-383 (PacBio/Illumina hybrid assembly).</title>
        <authorList>
            <consortium name="The Broad Institute Genomics Platform"/>
            <consortium name="The Broad Institute Genome Sequencing Center for Infectious Disease"/>
            <person name="Earl A."/>
            <person name="Russ C."/>
            <person name="Gilmore M."/>
            <person name="Surin D."/>
            <person name="Walker B."/>
            <person name="Young S."/>
            <person name="Zeng Q."/>
            <person name="Gargeya S."/>
            <person name="Fitzgerald M."/>
            <person name="Haas B."/>
            <person name="Abouelleil A."/>
            <person name="Allen A.W."/>
            <person name="Alvarado L."/>
            <person name="Arachchi H.M."/>
            <person name="Berlin A.M."/>
            <person name="Chapman S.B."/>
            <person name="Gainer-Dewar J."/>
            <person name="Goldberg J."/>
            <person name="Griggs A."/>
            <person name="Gujja S."/>
            <person name="Hansen M."/>
            <person name="Howarth C."/>
            <person name="Imamovic A."/>
            <person name="Ireland A."/>
            <person name="Larimer J."/>
            <person name="McCowan C."/>
            <person name="Murphy C."/>
            <person name="Pearson M."/>
            <person name="Poon T.W."/>
            <person name="Priest M."/>
            <person name="Roberts A."/>
            <person name="Saif S."/>
            <person name="Shea T."/>
            <person name="Sisk P."/>
            <person name="Sykes S."/>
            <person name="Wortman J."/>
            <person name="Nusbaum C."/>
            <person name="Birren B."/>
        </authorList>
    </citation>
    <scope>NUCLEOTIDE SEQUENCE [LARGE SCALE GENOMIC DNA]</scope>
    <source>
        <strain evidence="6 8">ATCC BAA-383</strain>
    </source>
</reference>
<feature type="compositionally biased region" description="Basic and acidic residues" evidence="2">
    <location>
        <begin position="574"/>
        <end position="587"/>
    </location>
</feature>
<evidence type="ECO:0008006" key="9">
    <source>
        <dbReference type="Google" id="ProtNLM"/>
    </source>
</evidence>
<dbReference type="HOGENOM" id="CLU_368325_0_0_9"/>
<dbReference type="InterPro" id="IPR042229">
    <property type="entry name" value="Listeria/Bacterioides_rpt_sf"/>
</dbReference>
<evidence type="ECO:0000313" key="7">
    <source>
        <dbReference type="Proteomes" id="UP000013781"/>
    </source>
</evidence>
<dbReference type="GO" id="GO:0030313">
    <property type="term" value="C:cell envelope"/>
    <property type="evidence" value="ECO:0007669"/>
    <property type="project" value="UniProtKB-SubCell"/>
</dbReference>
<feature type="region of interest" description="Disordered" evidence="2">
    <location>
        <begin position="561"/>
        <end position="587"/>
    </location>
</feature>
<dbReference type="STRING" id="155617.RV09_GL003147"/>
<dbReference type="AlphaFoldDB" id="R2RGF1"/>
<evidence type="ECO:0000256" key="2">
    <source>
        <dbReference type="SAM" id="MobiDB-lite"/>
    </source>
</evidence>
<dbReference type="Pfam" id="PF01345">
    <property type="entry name" value="DUF11"/>
    <property type="match status" value="1"/>
</dbReference>
<feature type="domain" description="WxL" evidence="4">
    <location>
        <begin position="561"/>
        <end position="754"/>
    </location>
</feature>